<feature type="compositionally biased region" description="Low complexity" evidence="1">
    <location>
        <begin position="287"/>
        <end position="298"/>
    </location>
</feature>
<name>A0A1I3GBS9_9RHOB</name>
<dbReference type="STRING" id="1114924.SAMN05216258_10563"/>
<protein>
    <recommendedName>
        <fullName evidence="4">DUF2927 domain-containing protein</fullName>
    </recommendedName>
</protein>
<dbReference type="PROSITE" id="PS51257">
    <property type="entry name" value="PROKAR_LIPOPROTEIN"/>
    <property type="match status" value="1"/>
</dbReference>
<dbReference type="OrthoDB" id="3295600at2"/>
<evidence type="ECO:0008006" key="4">
    <source>
        <dbReference type="Google" id="ProtNLM"/>
    </source>
</evidence>
<gene>
    <name evidence="2" type="ORF">SAMN05216258_10563</name>
</gene>
<dbReference type="RefSeq" id="WP_092859917.1">
    <property type="nucleotide sequence ID" value="NZ_FOQH01000005.1"/>
</dbReference>
<dbReference type="Pfam" id="PF11150">
    <property type="entry name" value="DUF2927"/>
    <property type="match status" value="1"/>
</dbReference>
<dbReference type="Proteomes" id="UP000199377">
    <property type="component" value="Unassembled WGS sequence"/>
</dbReference>
<organism evidence="2 3">
    <name type="scientific">Albimonas pacifica</name>
    <dbReference type="NCBI Taxonomy" id="1114924"/>
    <lineage>
        <taxon>Bacteria</taxon>
        <taxon>Pseudomonadati</taxon>
        <taxon>Pseudomonadota</taxon>
        <taxon>Alphaproteobacteria</taxon>
        <taxon>Rhodobacterales</taxon>
        <taxon>Paracoccaceae</taxon>
        <taxon>Albimonas</taxon>
    </lineage>
</organism>
<dbReference type="AlphaFoldDB" id="A0A1I3GBS9"/>
<dbReference type="InterPro" id="IPR021323">
    <property type="entry name" value="DUF2927"/>
</dbReference>
<feature type="region of interest" description="Disordered" evidence="1">
    <location>
        <begin position="276"/>
        <end position="316"/>
    </location>
</feature>
<evidence type="ECO:0000256" key="1">
    <source>
        <dbReference type="SAM" id="MobiDB-lite"/>
    </source>
</evidence>
<keyword evidence="3" id="KW-1185">Reference proteome</keyword>
<evidence type="ECO:0000313" key="2">
    <source>
        <dbReference type="EMBL" id="SFI20692.1"/>
    </source>
</evidence>
<evidence type="ECO:0000313" key="3">
    <source>
        <dbReference type="Proteomes" id="UP000199377"/>
    </source>
</evidence>
<reference evidence="2 3" key="1">
    <citation type="submission" date="2016-10" db="EMBL/GenBank/DDBJ databases">
        <authorList>
            <person name="de Groot N.N."/>
        </authorList>
    </citation>
    <scope>NUCLEOTIDE SEQUENCE [LARGE SCALE GENOMIC DNA]</scope>
    <source>
        <strain evidence="2 3">CGMCC 1.11030</strain>
    </source>
</reference>
<accession>A0A1I3GBS9</accession>
<dbReference type="EMBL" id="FOQH01000005">
    <property type="protein sequence ID" value="SFI20692.1"/>
    <property type="molecule type" value="Genomic_DNA"/>
</dbReference>
<sequence length="316" mass="35306">MRRGLRRGALGGLALLAAGCAQPDPERHFAEMQASLLAKGWLRTDIAPADAPYDRRDLERNFRLIAFRTEFPDAGDILDERPLSKWRGDLTWRMLGEVRPSDRARMETLGARIAQATGLEVREAGTGETARMTIMYLGPDSRPRMRAALGTRYSDAQLQMFDAWASQLWVVCYATTYRGGDGRWNTAAMIGIRDELPDLLRDSCLDEEVVQALGLPNDDATVRPSIFNDDEEFAFMTEHDADLLRILYDPRLQPGMTEAEAAPIVRRIVDEMTDVPARLPARERARQAPAKPAARTPQGRPPNPLPPRRGVGEQVS</sequence>
<proteinExistence type="predicted"/>